<evidence type="ECO:0000256" key="1">
    <source>
        <dbReference type="SAM" id="MobiDB-lite"/>
    </source>
</evidence>
<sequence length="69" mass="7448">MPAHLPHPPPGRPDDATPAATSPAAPGPTPPRRLHSEQLFDGRPEVEITHGDAVYRLRRTALGKLILTK</sequence>
<dbReference type="InterPro" id="IPR019600">
    <property type="entry name" value="Hemin_uptake_protein_HemP"/>
</dbReference>
<feature type="compositionally biased region" description="Basic and acidic residues" evidence="1">
    <location>
        <begin position="34"/>
        <end position="43"/>
    </location>
</feature>
<feature type="compositionally biased region" description="Pro residues" evidence="1">
    <location>
        <begin position="1"/>
        <end position="11"/>
    </location>
</feature>
<gene>
    <name evidence="2" type="ORF">ISF6_5159</name>
</gene>
<keyword evidence="3" id="KW-1185">Reference proteome</keyword>
<name>A0A0K8P7J5_PISS1</name>
<dbReference type="Proteomes" id="UP000037660">
    <property type="component" value="Unassembled WGS sequence"/>
</dbReference>
<accession>A0A0K8P7J5</accession>
<dbReference type="RefSeq" id="WP_054022466.1">
    <property type="nucleotide sequence ID" value="NZ_BBYR01000082.1"/>
</dbReference>
<evidence type="ECO:0008006" key="4">
    <source>
        <dbReference type="Google" id="ProtNLM"/>
    </source>
</evidence>
<feature type="region of interest" description="Disordered" evidence="1">
    <location>
        <begin position="1"/>
        <end position="43"/>
    </location>
</feature>
<reference evidence="3" key="1">
    <citation type="submission" date="2015-07" db="EMBL/GenBank/DDBJ databases">
        <title>Discovery of a poly(ethylene terephthalate assimilation.</title>
        <authorList>
            <person name="Yoshida S."/>
            <person name="Hiraga K."/>
            <person name="Takehana T."/>
            <person name="Taniguchi I."/>
            <person name="Yamaji H."/>
            <person name="Maeda Y."/>
            <person name="Toyohara K."/>
            <person name="Miyamoto K."/>
            <person name="Kimura Y."/>
            <person name="Oda K."/>
        </authorList>
    </citation>
    <scope>NUCLEOTIDE SEQUENCE [LARGE SCALE GENOMIC DNA]</scope>
    <source>
        <strain evidence="3">NBRC 110686 / TISTR 2288 / 201-F6</strain>
    </source>
</reference>
<comment type="caution">
    <text evidence="2">The sequence shown here is derived from an EMBL/GenBank/DDBJ whole genome shotgun (WGS) entry which is preliminary data.</text>
</comment>
<proteinExistence type="predicted"/>
<reference evidence="2 3" key="2">
    <citation type="journal article" date="2016" name="Science">
        <title>A bacterium that degrades and assimilates poly(ethylene terephthalate).</title>
        <authorList>
            <person name="Yoshida S."/>
            <person name="Hiraga K."/>
            <person name="Takehana T."/>
            <person name="Taniguchi I."/>
            <person name="Yamaji H."/>
            <person name="Maeda Y."/>
            <person name="Toyohara K."/>
            <person name="Miyamoto K."/>
            <person name="Kimura Y."/>
            <person name="Oda K."/>
        </authorList>
    </citation>
    <scope>NUCLEOTIDE SEQUENCE [LARGE SCALE GENOMIC DNA]</scope>
    <source>
        <strain evidence="3">NBRC 110686 / TISTR 2288 / 201-F6</strain>
    </source>
</reference>
<evidence type="ECO:0000313" key="2">
    <source>
        <dbReference type="EMBL" id="GAP38606.1"/>
    </source>
</evidence>
<evidence type="ECO:0000313" key="3">
    <source>
        <dbReference type="Proteomes" id="UP000037660"/>
    </source>
</evidence>
<dbReference type="STRING" id="1547922.ISF6_5159"/>
<dbReference type="OrthoDB" id="5348353at2"/>
<dbReference type="Pfam" id="PF10636">
    <property type="entry name" value="hemP"/>
    <property type="match status" value="1"/>
</dbReference>
<dbReference type="EMBL" id="BBYR01000082">
    <property type="protein sequence ID" value="GAP38606.1"/>
    <property type="molecule type" value="Genomic_DNA"/>
</dbReference>
<dbReference type="Gene3D" id="2.10.70.10">
    <property type="entry name" value="Complement Module, domain 1"/>
    <property type="match status" value="1"/>
</dbReference>
<dbReference type="AlphaFoldDB" id="A0A0K8P7J5"/>
<organism evidence="2 3">
    <name type="scientific">Piscinibacter sakaiensis</name>
    <name type="common">Ideonella sakaiensis</name>
    <dbReference type="NCBI Taxonomy" id="1547922"/>
    <lineage>
        <taxon>Bacteria</taxon>
        <taxon>Pseudomonadati</taxon>
        <taxon>Pseudomonadota</taxon>
        <taxon>Betaproteobacteria</taxon>
        <taxon>Burkholderiales</taxon>
        <taxon>Sphaerotilaceae</taxon>
        <taxon>Piscinibacter</taxon>
    </lineage>
</organism>
<protein>
    <recommendedName>
        <fullName evidence="4">Hemin uptake protein HemP</fullName>
    </recommendedName>
</protein>